<dbReference type="AlphaFoldDB" id="A0A9X3IVK6"/>
<comment type="caution">
    <text evidence="2">The sequence shown here is derived from an EMBL/GenBank/DDBJ whole genome shotgun (WGS) entry which is preliminary data.</text>
</comment>
<name>A0A9X3IVK6_9BACT</name>
<dbReference type="EMBL" id="JAPNKE010000002">
    <property type="protein sequence ID" value="MCY1006387.1"/>
    <property type="molecule type" value="Genomic_DNA"/>
</dbReference>
<feature type="compositionally biased region" description="Basic and acidic residues" evidence="1">
    <location>
        <begin position="68"/>
        <end position="81"/>
    </location>
</feature>
<feature type="region of interest" description="Disordered" evidence="1">
    <location>
        <begin position="67"/>
        <end position="109"/>
    </location>
</feature>
<protein>
    <submittedName>
        <fullName evidence="2">Uncharacterized protein</fullName>
    </submittedName>
</protein>
<evidence type="ECO:0000313" key="3">
    <source>
        <dbReference type="Proteomes" id="UP001150924"/>
    </source>
</evidence>
<proteinExistence type="predicted"/>
<organism evidence="2 3">
    <name type="scientific">Nannocystis pusilla</name>
    <dbReference type="NCBI Taxonomy" id="889268"/>
    <lineage>
        <taxon>Bacteria</taxon>
        <taxon>Pseudomonadati</taxon>
        <taxon>Myxococcota</taxon>
        <taxon>Polyangia</taxon>
        <taxon>Nannocystales</taxon>
        <taxon>Nannocystaceae</taxon>
        <taxon>Nannocystis</taxon>
    </lineage>
</organism>
<dbReference type="RefSeq" id="WP_267768553.1">
    <property type="nucleotide sequence ID" value="NZ_JAPNKE010000002.1"/>
</dbReference>
<sequence>MIGMLLAALVTEPAAAPVLEWQAPPSCPSAAEVRELLLFYQQVPRQRPDMTSEATVTATADGWALALGDRRSRGRGDRQRWNDSSGDAGGVGPAARDRPSRMRTPRWLA</sequence>
<evidence type="ECO:0000313" key="2">
    <source>
        <dbReference type="EMBL" id="MCY1006387.1"/>
    </source>
</evidence>
<reference evidence="2" key="1">
    <citation type="submission" date="2022-11" db="EMBL/GenBank/DDBJ databases">
        <title>Minimal conservation of predation-associated metabolite biosynthetic gene clusters underscores biosynthetic potential of Myxococcota including descriptions for ten novel species: Archangium lansinium sp. nov., Myxococcus landrumus sp. nov., Nannocystis bai.</title>
        <authorList>
            <person name="Ahearne A."/>
            <person name="Stevens C."/>
            <person name="Phillips K."/>
        </authorList>
    </citation>
    <scope>NUCLEOTIDE SEQUENCE</scope>
    <source>
        <strain evidence="2">Na p29</strain>
    </source>
</reference>
<gene>
    <name evidence="2" type="ORF">OV079_12615</name>
</gene>
<evidence type="ECO:0000256" key="1">
    <source>
        <dbReference type="SAM" id="MobiDB-lite"/>
    </source>
</evidence>
<dbReference type="Proteomes" id="UP001150924">
    <property type="component" value="Unassembled WGS sequence"/>
</dbReference>
<keyword evidence="3" id="KW-1185">Reference proteome</keyword>
<accession>A0A9X3IVK6</accession>